<dbReference type="AlphaFoldDB" id="A0A7S7LXS5"/>
<evidence type="ECO:0000313" key="2">
    <source>
        <dbReference type="Proteomes" id="UP000593994"/>
    </source>
</evidence>
<reference evidence="1 2" key="1">
    <citation type="submission" date="2020-05" db="EMBL/GenBank/DDBJ databases">
        <title>Sulfurimonas marisnigri, sp. nov., and Sulfurimonas baltica, sp. nov., manganese oxide reducing chemolithoautotrophs of the class Epsilonproteobacteria isolated from the pelagic redoxclines of the Black and Baltic Seas and emended description of the genus Sulfurimonas.</title>
        <authorList>
            <person name="Henkel J.V."/>
            <person name="Laudan C."/>
            <person name="Werner J."/>
            <person name="Neu T."/>
            <person name="Plewe S."/>
            <person name="Sproer C."/>
            <person name="Bunk B."/>
            <person name="Schulz-Vogt H.N."/>
        </authorList>
    </citation>
    <scope>NUCLEOTIDE SEQUENCE [LARGE SCALE GENOMIC DNA]</scope>
    <source>
        <strain evidence="1 2">GD2</strain>
    </source>
</reference>
<keyword evidence="2" id="KW-1185">Reference proteome</keyword>
<dbReference type="EMBL" id="CP054492">
    <property type="protein sequence ID" value="QOY53402.1"/>
    <property type="molecule type" value="Genomic_DNA"/>
</dbReference>
<name>A0A7S7LXS5_9BACT</name>
<accession>A0A7S7LXS5</accession>
<proteinExistence type="predicted"/>
<protein>
    <submittedName>
        <fullName evidence="1">Uncharacterized protein</fullName>
    </submittedName>
</protein>
<dbReference type="Proteomes" id="UP000593994">
    <property type="component" value="Chromosome"/>
</dbReference>
<organism evidence="1 2">
    <name type="scientific">Candidatus Sulfurimonas baltica</name>
    <dbReference type="NCBI Taxonomy" id="2740404"/>
    <lineage>
        <taxon>Bacteria</taxon>
        <taxon>Pseudomonadati</taxon>
        <taxon>Campylobacterota</taxon>
        <taxon>Epsilonproteobacteria</taxon>
        <taxon>Campylobacterales</taxon>
        <taxon>Sulfurimonadaceae</taxon>
        <taxon>Sulfurimonas</taxon>
    </lineage>
</organism>
<evidence type="ECO:0000313" key="1">
    <source>
        <dbReference type="EMBL" id="QOY53402.1"/>
    </source>
</evidence>
<sequence>MKIETQYTYEKIWTTTNEADLLRMIEEETGSADTAKGTLAYIKEAVKAGKTISVGDCKFREKKQG</sequence>
<gene>
    <name evidence="1" type="ORF">HUE88_01640</name>
</gene>
<dbReference type="KEGG" id="sbal:HUE88_01640"/>